<dbReference type="SUPFAM" id="SSF63829">
    <property type="entry name" value="Calcium-dependent phosphotriesterase"/>
    <property type="match status" value="1"/>
</dbReference>
<organism evidence="2 3">
    <name type="scientific">Kribbella pittospori</name>
    <dbReference type="NCBI Taxonomy" id="722689"/>
    <lineage>
        <taxon>Bacteria</taxon>
        <taxon>Bacillati</taxon>
        <taxon>Actinomycetota</taxon>
        <taxon>Actinomycetes</taxon>
        <taxon>Propionibacteriales</taxon>
        <taxon>Kribbellaceae</taxon>
        <taxon>Kribbella</taxon>
    </lineage>
</organism>
<dbReference type="OrthoDB" id="5178952at2"/>
<accession>A0A4V6N4R3</accession>
<reference evidence="2 3" key="1">
    <citation type="submission" date="2019-02" db="EMBL/GenBank/DDBJ databases">
        <title>Kribbella capetownensis sp. nov. and Kribbella speibonae sp. nov., isolated from soil.</title>
        <authorList>
            <person name="Curtis S.M."/>
            <person name="Norton I."/>
            <person name="Everest G.J."/>
            <person name="Meyers P.R."/>
        </authorList>
    </citation>
    <scope>NUCLEOTIDE SEQUENCE [LARGE SCALE GENOMIC DNA]</scope>
    <source>
        <strain evidence="2 3">NRRL B-24813</strain>
    </source>
</reference>
<evidence type="ECO:0000313" key="3">
    <source>
        <dbReference type="Proteomes" id="UP000291144"/>
    </source>
</evidence>
<keyword evidence="3" id="KW-1185">Reference proteome</keyword>
<feature type="chain" id="PRO_5038685817" evidence="1">
    <location>
        <begin position="27"/>
        <end position="301"/>
    </location>
</feature>
<dbReference type="AlphaFoldDB" id="A0A4V6N4R3"/>
<sequence>MRRFVGGLAGASVLTAAAVLGVPAQAGVAAAEGTAAACSLVAESITANGTDAGSVITATTPPGKSATGTTPGIYQPGQVRLATTFIHEPNIPGVDVSGWVVQGDGLYRSFYSTNEPEQKKLTRIGGGWTNYTALEVSQYADVNFTVYRQTAYGLRSDGTLYRWNIGSSWRLTGSATGFGAVKSMALISKTPTYDTFLANLRGGSLYTIRIPTTAPMKPIVKQVRAGTWQGFEKLTATKCGVNSTLLLGIDKDTKSGYLYAVGHANGTATVIQSRGKVNGTFPDPVNFRWGVVADLDPLNGD</sequence>
<gene>
    <name evidence="2" type="ORF">E0H73_33430</name>
</gene>
<dbReference type="Proteomes" id="UP000291144">
    <property type="component" value="Unassembled WGS sequence"/>
</dbReference>
<name>A0A4V6N4R3_9ACTN</name>
<protein>
    <submittedName>
        <fullName evidence="2">Uncharacterized protein</fullName>
    </submittedName>
</protein>
<proteinExistence type="predicted"/>
<evidence type="ECO:0000256" key="1">
    <source>
        <dbReference type="SAM" id="SignalP"/>
    </source>
</evidence>
<dbReference type="EMBL" id="SJKB01000013">
    <property type="protein sequence ID" value="TCC56072.1"/>
    <property type="molecule type" value="Genomic_DNA"/>
</dbReference>
<keyword evidence="1" id="KW-0732">Signal</keyword>
<dbReference type="RefSeq" id="WP_131363177.1">
    <property type="nucleotide sequence ID" value="NZ_SJKB01000013.1"/>
</dbReference>
<comment type="caution">
    <text evidence="2">The sequence shown here is derived from an EMBL/GenBank/DDBJ whole genome shotgun (WGS) entry which is preliminary data.</text>
</comment>
<feature type="signal peptide" evidence="1">
    <location>
        <begin position="1"/>
        <end position="26"/>
    </location>
</feature>
<evidence type="ECO:0000313" key="2">
    <source>
        <dbReference type="EMBL" id="TCC56072.1"/>
    </source>
</evidence>